<sequence>MAPKSIFRGPDATHFALVHRSQRDPLINDEDASERVLHQGLTRNQLEASLGEPAANLRPNVGEASLYQIYYDDSEYDYMQHLKPPTPTDQMLSYQDHLQYALPANSAIPEDGLLPLDGDPALREVLEALEDDAYVEEETGDEFFGTIVKDGERDPSEVPEWIHDTHTQATPSSQWEAEMARFIPPSKKASTPLDETTSSIGSLPPPKLNQPQSNKRNLPPPSVRGSVAGSAFSMSSSAMFRNEGLTDLDDRFDQIEKEYESSDSDLEDSEDGHSEQSNMTATPRERRADFEAIMDEFLDKFEVIGGKMKPVMAGKTPVGKLETLRSELLGPGEQDSREERLAVKEQILKKLQAEQDAHHARPFSHIPKDRFTLLDGEKDHQNKWDCQTILTTYSNLENHPRVIRIRDAIGAAERKTVPAPNTESKIGIDRATGFPIVDGKIVKGKQNPSAPQDDDQDSNSDSDGDSSQGSIRTTLKRDRNEDTASKRARKAALKAERAARRQNKKSTKLAFVKQKNLQDQALDKLALKKAVDIGGVSGKGVIPLL</sequence>
<feature type="region of interest" description="Disordered" evidence="2">
    <location>
        <begin position="184"/>
        <end position="229"/>
    </location>
</feature>
<dbReference type="PANTHER" id="PTHR21531">
    <property type="entry name" value="LOW-TEMPERATURE VIABILITY PROTEIN LTV1-RELATED"/>
    <property type="match status" value="1"/>
</dbReference>
<organism evidence="3 4">
    <name type="scientific">Puccinia sorghi</name>
    <dbReference type="NCBI Taxonomy" id="27349"/>
    <lineage>
        <taxon>Eukaryota</taxon>
        <taxon>Fungi</taxon>
        <taxon>Dikarya</taxon>
        <taxon>Basidiomycota</taxon>
        <taxon>Pucciniomycotina</taxon>
        <taxon>Pucciniomycetes</taxon>
        <taxon>Pucciniales</taxon>
        <taxon>Pucciniaceae</taxon>
        <taxon>Puccinia</taxon>
    </lineage>
</organism>
<dbReference type="EMBL" id="LAVV01008088">
    <property type="protein sequence ID" value="KNZ53825.1"/>
    <property type="molecule type" value="Genomic_DNA"/>
</dbReference>
<dbReference type="VEuPathDB" id="FungiDB:VP01_3127g4"/>
<dbReference type="AlphaFoldDB" id="A0A0L6V107"/>
<dbReference type="GO" id="GO:0030688">
    <property type="term" value="C:preribosome, small subunit precursor"/>
    <property type="evidence" value="ECO:0007669"/>
    <property type="project" value="TreeGrafter"/>
</dbReference>
<evidence type="ECO:0000256" key="2">
    <source>
        <dbReference type="SAM" id="MobiDB-lite"/>
    </source>
</evidence>
<dbReference type="Proteomes" id="UP000037035">
    <property type="component" value="Unassembled WGS sequence"/>
</dbReference>
<feature type="compositionally biased region" description="Acidic residues" evidence="2">
    <location>
        <begin position="452"/>
        <end position="464"/>
    </location>
</feature>
<dbReference type="GO" id="GO:0005634">
    <property type="term" value="C:nucleus"/>
    <property type="evidence" value="ECO:0007669"/>
    <property type="project" value="TreeGrafter"/>
</dbReference>
<keyword evidence="4" id="KW-1185">Reference proteome</keyword>
<dbReference type="STRING" id="27349.A0A0L6V107"/>
<evidence type="ECO:0000313" key="4">
    <source>
        <dbReference type="Proteomes" id="UP000037035"/>
    </source>
</evidence>
<gene>
    <name evidence="3" type="ORF">VP01_3127g4</name>
</gene>
<protein>
    <recommendedName>
        <fullName evidence="5">Protein LTV1</fullName>
    </recommendedName>
</protein>
<dbReference type="GO" id="GO:0000056">
    <property type="term" value="P:ribosomal small subunit export from nucleus"/>
    <property type="evidence" value="ECO:0007669"/>
    <property type="project" value="TreeGrafter"/>
</dbReference>
<feature type="region of interest" description="Disordered" evidence="2">
    <location>
        <begin position="441"/>
        <end position="508"/>
    </location>
</feature>
<evidence type="ECO:0000256" key="1">
    <source>
        <dbReference type="ARBA" id="ARBA00009078"/>
    </source>
</evidence>
<proteinExistence type="inferred from homology"/>
<dbReference type="GO" id="GO:0042274">
    <property type="term" value="P:ribosomal small subunit biogenesis"/>
    <property type="evidence" value="ECO:0007669"/>
    <property type="project" value="InterPro"/>
</dbReference>
<feature type="compositionally biased region" description="Basic and acidic residues" evidence="2">
    <location>
        <begin position="475"/>
        <end position="485"/>
    </location>
</feature>
<dbReference type="Pfam" id="PF04180">
    <property type="entry name" value="LTV"/>
    <property type="match status" value="2"/>
</dbReference>
<reference evidence="3 4" key="1">
    <citation type="submission" date="2015-08" db="EMBL/GenBank/DDBJ databases">
        <title>Next Generation Sequencing and Analysis of the Genome of Puccinia sorghi L Schw, the Causal Agent of Maize Common Rust.</title>
        <authorList>
            <person name="Rochi L."/>
            <person name="Burguener G."/>
            <person name="Darino M."/>
            <person name="Turjanski A."/>
            <person name="Kreff E."/>
            <person name="Dieguez M.J."/>
            <person name="Sacco F."/>
        </authorList>
    </citation>
    <scope>NUCLEOTIDE SEQUENCE [LARGE SCALE GENOMIC DNA]</scope>
    <source>
        <strain evidence="3 4">RO10H11247</strain>
    </source>
</reference>
<comment type="similarity">
    <text evidence="1">Belongs to the LTV1 family.</text>
</comment>
<dbReference type="OrthoDB" id="5852896at2759"/>
<comment type="caution">
    <text evidence="3">The sequence shown here is derived from an EMBL/GenBank/DDBJ whole genome shotgun (WGS) entry which is preliminary data.</text>
</comment>
<name>A0A0L6V107_9BASI</name>
<dbReference type="InterPro" id="IPR007307">
    <property type="entry name" value="Ltv1"/>
</dbReference>
<evidence type="ECO:0000313" key="3">
    <source>
        <dbReference type="EMBL" id="KNZ53825.1"/>
    </source>
</evidence>
<accession>A0A0L6V107</accession>
<dbReference type="PANTHER" id="PTHR21531:SF0">
    <property type="entry name" value="PROTEIN LTV1 HOMOLOG"/>
    <property type="match status" value="1"/>
</dbReference>
<evidence type="ECO:0008006" key="5">
    <source>
        <dbReference type="Google" id="ProtNLM"/>
    </source>
</evidence>
<feature type="compositionally biased region" description="Acidic residues" evidence="2">
    <location>
        <begin position="261"/>
        <end position="270"/>
    </location>
</feature>
<feature type="region of interest" description="Disordered" evidence="2">
    <location>
        <begin position="255"/>
        <end position="287"/>
    </location>
</feature>
<dbReference type="GO" id="GO:0005829">
    <property type="term" value="C:cytosol"/>
    <property type="evidence" value="ECO:0007669"/>
    <property type="project" value="TreeGrafter"/>
</dbReference>